<dbReference type="InterPro" id="IPR029052">
    <property type="entry name" value="Metallo-depent_PP-like"/>
</dbReference>
<evidence type="ECO:0000313" key="6">
    <source>
        <dbReference type="Proteomes" id="UP001204320"/>
    </source>
</evidence>
<evidence type="ECO:0000313" key="5">
    <source>
        <dbReference type="EMBL" id="MCR9035850.1"/>
    </source>
</evidence>
<dbReference type="InterPro" id="IPR052169">
    <property type="entry name" value="CW_Biosynth-Accessory"/>
</dbReference>
<evidence type="ECO:0000256" key="2">
    <source>
        <dbReference type="SAM" id="MobiDB-lite"/>
    </source>
</evidence>
<comment type="caution">
    <text evidence="5">The sequence shown here is derived from an EMBL/GenBank/DDBJ whole genome shotgun (WGS) entry which is preliminary data.</text>
</comment>
<sequence length="439" mass="47550">MSPDHLDHQGYKDPRSRQPHARAATSHSDAPRARQVARRGRLQPIAPLALVLAAVMVVVLVLVARGCATDNASGQMEAGAQQAADDRTSTQPADSVSFCAVGDNLANESTLTYADSWSGTTGDLIYDFGPLYDNVRNAISGYDVAFVNQETTLGVYQGHGYAGYPSYNTPDSMAQAVSGAGFDVVNTNSNHIYDTWTDSILNAQKVWAGYPNITVIGSYASEQDRQNVRTVEKNGITLAFLSYSYGQNGYTQSQLPNDYYAVPWDEEAMREDMARAKEKADFVIVYLHMGTEYTNTPNEQQVEAAQACADAGAGLVLCSHAHVIQPMAWVQPSDGSGSTLVAYGLGDFVSGYHKPDCVLSGMLSCDFVRGEDGAVGIQNVVWHTLIEHAEGDTDTVYLARDYTDDMASANELLADLDNPGEWIRSTTSEVMGSEFQIDQ</sequence>
<dbReference type="Pfam" id="PF09587">
    <property type="entry name" value="PGA_cap"/>
    <property type="match status" value="1"/>
</dbReference>
<comment type="similarity">
    <text evidence="1">Belongs to the CapA family.</text>
</comment>
<proteinExistence type="inferred from homology"/>
<feature type="transmembrane region" description="Helical" evidence="3">
    <location>
        <begin position="45"/>
        <end position="64"/>
    </location>
</feature>
<protein>
    <submittedName>
        <fullName evidence="5">CapA family protein</fullName>
    </submittedName>
</protein>
<keyword evidence="3" id="KW-0812">Transmembrane</keyword>
<dbReference type="SMART" id="SM00854">
    <property type="entry name" value="PGA_cap"/>
    <property type="match status" value="1"/>
</dbReference>
<feature type="domain" description="Capsule synthesis protein CapA" evidence="4">
    <location>
        <begin position="97"/>
        <end position="352"/>
    </location>
</feature>
<keyword evidence="3" id="KW-0472">Membrane</keyword>
<accession>A0ABT1Z6L2</accession>
<dbReference type="PANTHER" id="PTHR33393:SF12">
    <property type="entry name" value="CAPSULE BIOSYNTHESIS PROTEIN CAPA"/>
    <property type="match status" value="1"/>
</dbReference>
<name>A0ABT1Z6L2_9ACTN</name>
<reference evidence="5 6" key="1">
    <citation type="submission" date="2022-08" db="EMBL/GenBank/DDBJ databases">
        <title>Tractidigestivibacter montrealensis type strain KD21.</title>
        <authorList>
            <person name="Diop K."/>
            <person name="Richard C."/>
            <person name="Routy B."/>
        </authorList>
    </citation>
    <scope>NUCLEOTIDE SEQUENCE [LARGE SCALE GENOMIC DNA]</scope>
    <source>
        <strain evidence="5 6">KD21</strain>
    </source>
</reference>
<dbReference type="Proteomes" id="UP001204320">
    <property type="component" value="Unassembled WGS sequence"/>
</dbReference>
<dbReference type="InterPro" id="IPR019079">
    <property type="entry name" value="Capsule_synth_CapA"/>
</dbReference>
<feature type="region of interest" description="Disordered" evidence="2">
    <location>
        <begin position="1"/>
        <end position="36"/>
    </location>
</feature>
<dbReference type="PANTHER" id="PTHR33393">
    <property type="entry name" value="POLYGLUTAMINE SYNTHESIS ACCESSORY PROTEIN RV0574C-RELATED"/>
    <property type="match status" value="1"/>
</dbReference>
<evidence type="ECO:0000256" key="1">
    <source>
        <dbReference type="ARBA" id="ARBA00005662"/>
    </source>
</evidence>
<dbReference type="CDD" id="cd07381">
    <property type="entry name" value="MPP_CapA"/>
    <property type="match status" value="1"/>
</dbReference>
<evidence type="ECO:0000259" key="4">
    <source>
        <dbReference type="SMART" id="SM00854"/>
    </source>
</evidence>
<gene>
    <name evidence="5" type="ORF">NVS32_02635</name>
</gene>
<organism evidence="5 6">
    <name type="scientific">Tractidigestivibacter montrealensis</name>
    <dbReference type="NCBI Taxonomy" id="2972466"/>
    <lineage>
        <taxon>Bacteria</taxon>
        <taxon>Bacillati</taxon>
        <taxon>Actinomycetota</taxon>
        <taxon>Coriobacteriia</taxon>
        <taxon>Coriobacteriales</taxon>
        <taxon>Atopobiaceae</taxon>
        <taxon>Tractidigestivibacter</taxon>
    </lineage>
</organism>
<keyword evidence="3" id="KW-1133">Transmembrane helix</keyword>
<feature type="compositionally biased region" description="Basic and acidic residues" evidence="2">
    <location>
        <begin position="1"/>
        <end position="16"/>
    </location>
</feature>
<dbReference type="RefSeq" id="WP_258498534.1">
    <property type="nucleotide sequence ID" value="NZ_JANSKA010000001.1"/>
</dbReference>
<dbReference type="EMBL" id="JANSKA010000001">
    <property type="protein sequence ID" value="MCR9035850.1"/>
    <property type="molecule type" value="Genomic_DNA"/>
</dbReference>
<evidence type="ECO:0000256" key="3">
    <source>
        <dbReference type="SAM" id="Phobius"/>
    </source>
</evidence>
<dbReference type="SUPFAM" id="SSF56300">
    <property type="entry name" value="Metallo-dependent phosphatases"/>
    <property type="match status" value="1"/>
</dbReference>
<keyword evidence="6" id="KW-1185">Reference proteome</keyword>
<dbReference type="Gene3D" id="3.60.21.10">
    <property type="match status" value="1"/>
</dbReference>